<dbReference type="RefSeq" id="WP_092081107.1">
    <property type="nucleotide sequence ID" value="NZ_FMZW01000005.1"/>
</dbReference>
<organism evidence="2 3">
    <name type="scientific">Bradyrhizobium brasilense</name>
    <dbReference type="NCBI Taxonomy" id="1419277"/>
    <lineage>
        <taxon>Bacteria</taxon>
        <taxon>Pseudomonadati</taxon>
        <taxon>Pseudomonadota</taxon>
        <taxon>Alphaproteobacteria</taxon>
        <taxon>Hyphomicrobiales</taxon>
        <taxon>Nitrobacteraceae</taxon>
        <taxon>Bradyrhizobium</taxon>
    </lineage>
</organism>
<evidence type="ECO:0000259" key="1">
    <source>
        <dbReference type="Pfam" id="PF13480"/>
    </source>
</evidence>
<name>A0A1G6PTI4_9BRAD</name>
<sequence length="403" mass="45080">MIAIESPTARAQPARIAAVDVVHDLDAAETIWRSLENSSHSITPFQRFDFLAPWQREVGESAGLSPFIVIARDGDGQPRGLLPLALQTALGVRRASFMGGEHATFNMGLWERGFALGATKADLHAFMAMLAKRDKVDVLALRQQPAQWRGVQNPLALLPHEPLVLNCPMRTIEPGATAANLIGNPSRRMKLKQRKLLELTGYRYHVASTDADIARLLDWFFRVKSERLAERKVSNAFAERAVEKFIRAACTTRLSHGGRVIEIHALECDEEVIAIFALAADGHRFSTMFNTYTLSGNAKFSPGLLLMQEIIHHFAGRHYRAFDFGLGSHEYKRLFCKDDEPLFDSFIPLTRVGRQAAGVMSAVDRTKRLVEHHPKLRGVAQRLRKVLLDKAFCTIPLVSLLQM</sequence>
<keyword evidence="2" id="KW-0808">Transferase</keyword>
<gene>
    <name evidence="2" type="ORF">SAMN05216337_1005158</name>
</gene>
<dbReference type="Gene3D" id="3.40.630.30">
    <property type="match status" value="1"/>
</dbReference>
<dbReference type="InterPro" id="IPR038740">
    <property type="entry name" value="BioF2-like_GNAT_dom"/>
</dbReference>
<evidence type="ECO:0000313" key="3">
    <source>
        <dbReference type="Proteomes" id="UP000199245"/>
    </source>
</evidence>
<evidence type="ECO:0000313" key="2">
    <source>
        <dbReference type="EMBL" id="SDC83443.1"/>
    </source>
</evidence>
<dbReference type="SUPFAM" id="SSF55729">
    <property type="entry name" value="Acyl-CoA N-acyltransferases (Nat)"/>
    <property type="match status" value="1"/>
</dbReference>
<dbReference type="AlphaFoldDB" id="A0A1G6PTI4"/>
<dbReference type="Pfam" id="PF13480">
    <property type="entry name" value="Acetyltransf_6"/>
    <property type="match status" value="1"/>
</dbReference>
<feature type="domain" description="BioF2-like acetyltransferase" evidence="1">
    <location>
        <begin position="187"/>
        <end position="333"/>
    </location>
</feature>
<dbReference type="EMBL" id="FMZW01000005">
    <property type="protein sequence ID" value="SDC83443.1"/>
    <property type="molecule type" value="Genomic_DNA"/>
</dbReference>
<proteinExistence type="predicted"/>
<protein>
    <submittedName>
        <fullName evidence="2">Acetyltransferase involved in cellulose biosynthesis, CelD/BcsL family</fullName>
    </submittedName>
</protein>
<reference evidence="2 3" key="1">
    <citation type="submission" date="2016-10" db="EMBL/GenBank/DDBJ databases">
        <authorList>
            <person name="de Groot N.N."/>
        </authorList>
    </citation>
    <scope>NUCLEOTIDE SEQUENCE [LARGE SCALE GENOMIC DNA]</scope>
    <source>
        <strain evidence="2 3">R5</strain>
    </source>
</reference>
<dbReference type="Proteomes" id="UP000199245">
    <property type="component" value="Unassembled WGS sequence"/>
</dbReference>
<dbReference type="GO" id="GO:0016740">
    <property type="term" value="F:transferase activity"/>
    <property type="evidence" value="ECO:0007669"/>
    <property type="project" value="UniProtKB-KW"/>
</dbReference>
<dbReference type="InterPro" id="IPR016181">
    <property type="entry name" value="Acyl_CoA_acyltransferase"/>
</dbReference>
<accession>A0A1G6PTI4</accession>